<evidence type="ECO:0000256" key="2">
    <source>
        <dbReference type="ARBA" id="ARBA00022949"/>
    </source>
</evidence>
<dbReference type="PROSITE" id="PS50106">
    <property type="entry name" value="PDZ"/>
    <property type="match status" value="1"/>
</dbReference>
<dbReference type="Gene3D" id="1.20.80.10">
    <property type="match status" value="1"/>
</dbReference>
<evidence type="ECO:0000313" key="6">
    <source>
        <dbReference type="Proteomes" id="UP001652700"/>
    </source>
</evidence>
<dbReference type="RefSeq" id="XP_050512378.1">
    <property type="nucleotide sequence ID" value="XM_050656421.1"/>
</dbReference>
<dbReference type="InterPro" id="IPR018980">
    <property type="entry name" value="FERM_PH-like_C"/>
</dbReference>
<dbReference type="Pfam" id="PF09380">
    <property type="entry name" value="FERM_C"/>
    <property type="match status" value="1"/>
</dbReference>
<reference evidence="5" key="1">
    <citation type="submission" date="2025-05" db="UniProtKB">
        <authorList>
            <consortium name="EnsemblMetazoa"/>
        </authorList>
    </citation>
    <scope>IDENTIFICATION</scope>
</reference>
<sequence length="1184" mass="134243">MSRLRNNSNSSHGPYGGPSLGDFLTSRPSGLQESESWAILCQAVQALQDLFLSDGAFGSSCIPVVTPQSLLFSSRGRVKLCPSTLLCDGKLSTHLMGYLAPEYIPRKRFTDTELEKMWIYALGETLKRATLTSHVAASRLSAELCQTFTDMTHPQASSRASLMHLLDVISSYCKTKQQHRPFSHIVMDLHQETMSALEVAMDAAWGPPAMPELQPRTINWTDTNSENFGTIPRRWMGLSRNHDSCLPKITKEASTSMEDLSFTRQLFHVPGTVVRPKSMYVADSDRPNSEINVISDNIFFNKHLSEQKFESETVSKGLASGTTNNKGINTRRLKVRRNPVQRAASRLYRVNSKKHIGDTPRECVGPEFVVRASLLSKQLTMPDVKTSSGRTLTIIMLNGQKLDVLCHPSSTTAGQLFELIIQKEHIEENFMFGLSALISGDFVFLPSDTRISKIFQEELQQGTPITLFMRVRFFLPTLRGFRGNESRHLLYLQLRRSIIEHQLPCSFKQIVELNGLALQAEFGNYNTREHGQRDYFLLEHYIPESMSSAIENTEKLRQELIQAHVLKHGMDGDKAEESFISLAQSLPHYGGHFYTATWIMKDGNHKDIWLYISAQGMNMYERGKNTSHYGPHLYEKFEWRNIQTLCYSKQYLCILPHSNYESVSKLKKYKLKMDQKKSYFTFRLASLHHQFFLRFRTDYISPHTLSQQFGVPLKDMKNEANSMYKLDSIMNSNLNQNKNGTVNADTEFKIEFIQSSPRLRRYVPDENRLKKAKSIGDFNETINENDQNKENENNGFGLVLESKHLSGLTVSSTDKRRGVKMGTRAFVNNSKSGLSRSMEAVNAISNEYLEEMSLQSVSLHCSSTSASRPTTGKCTPNEIFVLDSTLKQTSQLFLPNFQETISESLQEKLNNFSFVEERMLFNVSLQRENGSFGLQITEGSDGNVYIQSVIEGGPAHLKANVQRGDQIIAVNKKSLLGLKYNEALDILKSAGQEIQFVLARNSQNLTKTKSVSSILSKNELQLGHSYLCDSPVEKHVTESCRDISNVSKYGRLSSQTEVPYHKHIRYKIEPETDSFMSNKDFPTRPSLSRSLSKSCTNLYSSDNDKAIVVEMIPKEHIDLSNINSLDRKTLREDMTKVPIAMPRSLGVSRRWRGPVKYPVTPIKKLSQLNDSTYLSTSDEEQVFI</sequence>
<dbReference type="InterPro" id="IPR029071">
    <property type="entry name" value="Ubiquitin-like_domsf"/>
</dbReference>
<organism evidence="5 6">
    <name type="scientific">Diabrotica virgifera virgifera</name>
    <name type="common">western corn rootworm</name>
    <dbReference type="NCBI Taxonomy" id="50390"/>
    <lineage>
        <taxon>Eukaryota</taxon>
        <taxon>Metazoa</taxon>
        <taxon>Ecdysozoa</taxon>
        <taxon>Arthropoda</taxon>
        <taxon>Hexapoda</taxon>
        <taxon>Insecta</taxon>
        <taxon>Pterygota</taxon>
        <taxon>Neoptera</taxon>
        <taxon>Endopterygota</taxon>
        <taxon>Coleoptera</taxon>
        <taxon>Polyphaga</taxon>
        <taxon>Cucujiformia</taxon>
        <taxon>Chrysomeloidea</taxon>
        <taxon>Chrysomelidae</taxon>
        <taxon>Galerucinae</taxon>
        <taxon>Diabroticina</taxon>
        <taxon>Diabroticites</taxon>
        <taxon>Diabrotica</taxon>
    </lineage>
</organism>
<dbReference type="InterPro" id="IPR035963">
    <property type="entry name" value="FERM_2"/>
</dbReference>
<accession>A0ABM5KQB1</accession>
<dbReference type="InterPro" id="IPR000299">
    <property type="entry name" value="FERM_domain"/>
</dbReference>
<dbReference type="InterPro" id="IPR018979">
    <property type="entry name" value="FERM_N"/>
</dbReference>
<dbReference type="SMART" id="SM00295">
    <property type="entry name" value="B41"/>
    <property type="match status" value="1"/>
</dbReference>
<dbReference type="RefSeq" id="XP_050512374.1">
    <property type="nucleotide sequence ID" value="XM_050656417.1"/>
</dbReference>
<evidence type="ECO:0000259" key="3">
    <source>
        <dbReference type="PROSITE" id="PS50057"/>
    </source>
</evidence>
<dbReference type="PANTHER" id="PTHR13429:SF12">
    <property type="entry name" value="FERM AND PDZ DOMAIN-CONTAINING PROTEIN 2"/>
    <property type="match status" value="1"/>
</dbReference>
<dbReference type="SUPFAM" id="SSF50729">
    <property type="entry name" value="PH domain-like"/>
    <property type="match status" value="1"/>
</dbReference>
<dbReference type="InterPro" id="IPR014352">
    <property type="entry name" value="FERM/acyl-CoA-bd_prot_sf"/>
</dbReference>
<evidence type="ECO:0000313" key="5">
    <source>
        <dbReference type="EnsemblMetazoa" id="XP_050512378.1"/>
    </source>
</evidence>
<dbReference type="InterPro" id="IPR047145">
    <property type="entry name" value="FRMD6-like"/>
</dbReference>
<evidence type="ECO:0000259" key="4">
    <source>
        <dbReference type="PROSITE" id="PS50106"/>
    </source>
</evidence>
<dbReference type="InterPro" id="IPR036034">
    <property type="entry name" value="PDZ_sf"/>
</dbReference>
<dbReference type="Gene3D" id="2.30.42.10">
    <property type="match status" value="1"/>
</dbReference>
<dbReference type="Pfam" id="PF00373">
    <property type="entry name" value="FERM_M"/>
    <property type="match status" value="1"/>
</dbReference>
<dbReference type="Pfam" id="PF00595">
    <property type="entry name" value="PDZ"/>
    <property type="match status" value="1"/>
</dbReference>
<protein>
    <recommendedName>
        <fullName evidence="7">Tyrosine-protein phosphatase non-receptor type 13-like</fullName>
    </recommendedName>
</protein>
<dbReference type="Proteomes" id="UP001652700">
    <property type="component" value="Unplaced"/>
</dbReference>
<name>A0ABM5KQB1_DIAVI</name>
<keyword evidence="2" id="KW-0965">Cell junction</keyword>
<dbReference type="SUPFAM" id="SSF47031">
    <property type="entry name" value="Second domain of FERM"/>
    <property type="match status" value="1"/>
</dbReference>
<dbReference type="EnsemblMetazoa" id="XM_050656421.1">
    <property type="protein sequence ID" value="XP_050512378.1"/>
    <property type="gene ID" value="LOC114328744"/>
</dbReference>
<evidence type="ECO:0008006" key="7">
    <source>
        <dbReference type="Google" id="ProtNLM"/>
    </source>
</evidence>
<evidence type="ECO:0000256" key="1">
    <source>
        <dbReference type="ARBA" id="ARBA00004282"/>
    </source>
</evidence>
<dbReference type="PRINTS" id="PR00935">
    <property type="entry name" value="BAND41"/>
</dbReference>
<comment type="subcellular location">
    <subcellularLocation>
        <location evidence="1">Cell junction</location>
    </subcellularLocation>
</comment>
<dbReference type="SUPFAM" id="SSF54236">
    <property type="entry name" value="Ubiquitin-like"/>
    <property type="match status" value="1"/>
</dbReference>
<keyword evidence="6" id="KW-1185">Reference proteome</keyword>
<dbReference type="InterPro" id="IPR011009">
    <property type="entry name" value="Kinase-like_dom_sf"/>
</dbReference>
<dbReference type="Gene3D" id="2.30.29.30">
    <property type="entry name" value="Pleckstrin-homology domain (PH domain)/Phosphotyrosine-binding domain (PTB)"/>
    <property type="match status" value="1"/>
</dbReference>
<dbReference type="InterPro" id="IPR019748">
    <property type="entry name" value="FERM_central"/>
</dbReference>
<feature type="domain" description="PDZ" evidence="4">
    <location>
        <begin position="922"/>
        <end position="1002"/>
    </location>
</feature>
<dbReference type="PANTHER" id="PTHR13429">
    <property type="entry name" value="FERM DOMAIN (PROTEIN4.1-EZRIN-RADIXIN-MOESIN) FAMILY"/>
    <property type="match status" value="1"/>
</dbReference>
<dbReference type="InterPro" id="IPR011993">
    <property type="entry name" value="PH-like_dom_sf"/>
</dbReference>
<feature type="domain" description="FERM" evidence="3">
    <location>
        <begin position="390"/>
        <end position="696"/>
    </location>
</feature>
<dbReference type="InterPro" id="IPR001478">
    <property type="entry name" value="PDZ"/>
</dbReference>
<dbReference type="CDD" id="cd14473">
    <property type="entry name" value="FERM_B-lobe"/>
    <property type="match status" value="1"/>
</dbReference>
<dbReference type="SMART" id="SM00228">
    <property type="entry name" value="PDZ"/>
    <property type="match status" value="1"/>
</dbReference>
<dbReference type="SUPFAM" id="SSF50156">
    <property type="entry name" value="PDZ domain-like"/>
    <property type="match status" value="1"/>
</dbReference>
<dbReference type="InterPro" id="IPR019749">
    <property type="entry name" value="Band_41_domain"/>
</dbReference>
<dbReference type="GeneID" id="114328744"/>
<dbReference type="Pfam" id="PF09379">
    <property type="entry name" value="FERM_N"/>
    <property type="match status" value="1"/>
</dbReference>
<dbReference type="Gene3D" id="1.10.510.10">
    <property type="entry name" value="Transferase(Phosphotransferase) domain 1"/>
    <property type="match status" value="1"/>
</dbReference>
<dbReference type="PROSITE" id="PS50057">
    <property type="entry name" value="FERM_3"/>
    <property type="match status" value="1"/>
</dbReference>
<dbReference type="SMART" id="SM01196">
    <property type="entry name" value="FERM_C"/>
    <property type="match status" value="1"/>
</dbReference>
<proteinExistence type="predicted"/>
<dbReference type="SUPFAM" id="SSF56112">
    <property type="entry name" value="Protein kinase-like (PK-like)"/>
    <property type="match status" value="1"/>
</dbReference>
<dbReference type="EnsemblMetazoa" id="XM_050656417.1">
    <property type="protein sequence ID" value="XP_050512374.1"/>
    <property type="gene ID" value="LOC114328744"/>
</dbReference>